<organism evidence="2 3">
    <name type="scientific">Mesorhizobium australicum</name>
    <dbReference type="NCBI Taxonomy" id="536018"/>
    <lineage>
        <taxon>Bacteria</taxon>
        <taxon>Pseudomonadati</taxon>
        <taxon>Pseudomonadota</taxon>
        <taxon>Alphaproteobacteria</taxon>
        <taxon>Hyphomicrobiales</taxon>
        <taxon>Phyllobacteriaceae</taxon>
        <taxon>Mesorhizobium</taxon>
    </lineage>
</organism>
<keyword evidence="1" id="KW-0472">Membrane</keyword>
<protein>
    <submittedName>
        <fullName evidence="2">Uncharacterized protein</fullName>
    </submittedName>
</protein>
<dbReference type="RefSeq" id="WP_085464191.1">
    <property type="nucleotide sequence ID" value="NZ_FXBL01000004.1"/>
</dbReference>
<evidence type="ECO:0000256" key="1">
    <source>
        <dbReference type="SAM" id="Phobius"/>
    </source>
</evidence>
<reference evidence="2 3" key="1">
    <citation type="submission" date="2017-04" db="EMBL/GenBank/DDBJ databases">
        <authorList>
            <person name="Afonso C.L."/>
            <person name="Miller P.J."/>
            <person name="Scott M.A."/>
            <person name="Spackman E."/>
            <person name="Goraichik I."/>
            <person name="Dimitrov K.M."/>
            <person name="Suarez D.L."/>
            <person name="Swayne D.E."/>
        </authorList>
    </citation>
    <scope>NUCLEOTIDE SEQUENCE [LARGE SCALE GENOMIC DNA]</scope>
    <source>
        <strain evidence="2 3">B5P</strain>
    </source>
</reference>
<sequence length="81" mass="8569">MFRIISGVFKIVVVSLLTGAALSALDLSAADILIELGLTPERTLALLQQGAAWALPNLILGSMVILPIWLVVALLRPPRGP</sequence>
<evidence type="ECO:0000313" key="2">
    <source>
        <dbReference type="EMBL" id="SMH39575.1"/>
    </source>
</evidence>
<feature type="transmembrane region" description="Helical" evidence="1">
    <location>
        <begin position="54"/>
        <end position="75"/>
    </location>
</feature>
<gene>
    <name evidence="2" type="ORF">SAMN02982922_2183</name>
</gene>
<evidence type="ECO:0000313" key="3">
    <source>
        <dbReference type="Proteomes" id="UP000193083"/>
    </source>
</evidence>
<proteinExistence type="predicted"/>
<keyword evidence="1" id="KW-1133">Transmembrane helix</keyword>
<name>A0A1X7NQZ1_9HYPH</name>
<accession>A0A1X7NQZ1</accession>
<dbReference type="AlphaFoldDB" id="A0A1X7NQZ1"/>
<dbReference type="Proteomes" id="UP000193083">
    <property type="component" value="Unassembled WGS sequence"/>
</dbReference>
<dbReference type="EMBL" id="FXBL01000004">
    <property type="protein sequence ID" value="SMH39575.1"/>
    <property type="molecule type" value="Genomic_DNA"/>
</dbReference>
<keyword evidence="3" id="KW-1185">Reference proteome</keyword>
<keyword evidence="1" id="KW-0812">Transmembrane</keyword>